<keyword evidence="14" id="KW-0539">Nucleus</keyword>
<feature type="region of interest" description="Disordered" evidence="16">
    <location>
        <begin position="510"/>
        <end position="542"/>
    </location>
</feature>
<dbReference type="Gene3D" id="3.40.50.410">
    <property type="entry name" value="von Willebrand factor, type A domain"/>
    <property type="match status" value="1"/>
</dbReference>
<comment type="caution">
    <text evidence="18">The sequence shown here is derived from an EMBL/GenBank/DDBJ whole genome shotgun (WGS) entry which is preliminary data.</text>
</comment>
<keyword evidence="6" id="KW-0227">DNA damage</keyword>
<dbReference type="PIRSF" id="PIRSF003033">
    <property type="entry name" value="Ku70"/>
    <property type="match status" value="1"/>
</dbReference>
<keyword evidence="7" id="KW-0378">Hydrolase</keyword>
<evidence type="ECO:0000256" key="10">
    <source>
        <dbReference type="ARBA" id="ARBA00022895"/>
    </source>
</evidence>
<keyword evidence="11" id="KW-0238">DNA-binding</keyword>
<dbReference type="SMART" id="SM00559">
    <property type="entry name" value="Ku78"/>
    <property type="match status" value="1"/>
</dbReference>
<dbReference type="NCBIfam" id="TIGR00578">
    <property type="entry name" value="ku70"/>
    <property type="match status" value="1"/>
</dbReference>
<dbReference type="InterPro" id="IPR047087">
    <property type="entry name" value="KU70_core_dom"/>
</dbReference>
<feature type="compositionally biased region" description="Polar residues" evidence="16">
    <location>
        <begin position="512"/>
        <end position="526"/>
    </location>
</feature>
<evidence type="ECO:0000313" key="19">
    <source>
        <dbReference type="Proteomes" id="UP000789901"/>
    </source>
</evidence>
<accession>A0ABN7UUE7</accession>
<keyword evidence="9" id="KW-0067">ATP-binding</keyword>
<dbReference type="SUPFAM" id="SSF53300">
    <property type="entry name" value="vWA-like"/>
    <property type="match status" value="1"/>
</dbReference>
<comment type="similarity">
    <text evidence="3">Belongs to the ku70 family.</text>
</comment>
<evidence type="ECO:0000256" key="4">
    <source>
        <dbReference type="ARBA" id="ARBA00021796"/>
    </source>
</evidence>
<dbReference type="Gene3D" id="4.10.970.10">
    <property type="entry name" value="Ku70, bridge and pillars"/>
    <property type="match status" value="1"/>
</dbReference>
<evidence type="ECO:0000256" key="8">
    <source>
        <dbReference type="ARBA" id="ARBA00022806"/>
    </source>
</evidence>
<dbReference type="InterPro" id="IPR005161">
    <property type="entry name" value="Ku_N"/>
</dbReference>
<dbReference type="CDD" id="cd01458">
    <property type="entry name" value="vWA_ku"/>
    <property type="match status" value="1"/>
</dbReference>
<evidence type="ECO:0000256" key="14">
    <source>
        <dbReference type="ARBA" id="ARBA00023242"/>
    </source>
</evidence>
<evidence type="ECO:0000256" key="12">
    <source>
        <dbReference type="ARBA" id="ARBA00023172"/>
    </source>
</evidence>
<evidence type="ECO:0000256" key="3">
    <source>
        <dbReference type="ARBA" id="ARBA00005240"/>
    </source>
</evidence>
<feature type="domain" description="Ku" evidence="17">
    <location>
        <begin position="313"/>
        <end position="459"/>
    </location>
</feature>
<evidence type="ECO:0000256" key="9">
    <source>
        <dbReference type="ARBA" id="ARBA00022840"/>
    </source>
</evidence>
<keyword evidence="10" id="KW-0779">Telomere</keyword>
<dbReference type="InterPro" id="IPR005160">
    <property type="entry name" value="Ku_C"/>
</dbReference>
<evidence type="ECO:0000256" key="6">
    <source>
        <dbReference type="ARBA" id="ARBA00022763"/>
    </source>
</evidence>
<evidence type="ECO:0000256" key="11">
    <source>
        <dbReference type="ARBA" id="ARBA00023125"/>
    </source>
</evidence>
<dbReference type="InterPro" id="IPR016194">
    <property type="entry name" value="SPOC-like_C_dom_sf"/>
</dbReference>
<evidence type="ECO:0000256" key="15">
    <source>
        <dbReference type="ARBA" id="ARBA00031811"/>
    </source>
</evidence>
<reference evidence="18 19" key="1">
    <citation type="submission" date="2021-06" db="EMBL/GenBank/DDBJ databases">
        <authorList>
            <person name="Kallberg Y."/>
            <person name="Tangrot J."/>
            <person name="Rosling A."/>
        </authorList>
    </citation>
    <scope>NUCLEOTIDE SEQUENCE [LARGE SCALE GENOMIC DNA]</scope>
    <source>
        <strain evidence="18 19">120-4 pot B 10/14</strain>
    </source>
</reference>
<dbReference type="InterPro" id="IPR036465">
    <property type="entry name" value="vWFA_dom_sf"/>
</dbReference>
<feature type="compositionally biased region" description="Low complexity" evidence="16">
    <location>
        <begin position="527"/>
        <end position="542"/>
    </location>
</feature>
<gene>
    <name evidence="18" type="ORF">GMARGA_LOCUS10168</name>
</gene>
<keyword evidence="13" id="KW-0234">DNA repair</keyword>
<protein>
    <recommendedName>
        <fullName evidence="4">ATP-dependent DNA helicase II subunit 1</fullName>
    </recommendedName>
    <alternativeName>
        <fullName evidence="15">ATP-dependent DNA helicase II subunit Ku70</fullName>
    </alternativeName>
</protein>
<keyword evidence="5" id="KW-0547">Nucleotide-binding</keyword>
<feature type="region of interest" description="Disordered" evidence="16">
    <location>
        <begin position="1"/>
        <end position="21"/>
    </location>
</feature>
<keyword evidence="19" id="KW-1185">Reference proteome</keyword>
<dbReference type="SUPFAM" id="SSF100939">
    <property type="entry name" value="SPOC domain-like"/>
    <property type="match status" value="1"/>
</dbReference>
<dbReference type="PANTHER" id="PTHR12604:SF2">
    <property type="entry name" value="X-RAY REPAIR CROSS-COMPLEMENTING PROTEIN 6"/>
    <property type="match status" value="1"/>
</dbReference>
<dbReference type="InterPro" id="IPR027388">
    <property type="entry name" value="Ku70_bridge/pillars_dom_sf"/>
</dbReference>
<dbReference type="PANTHER" id="PTHR12604">
    <property type="entry name" value="KU AUTOANTIGEN DNA HELICASE"/>
    <property type="match status" value="1"/>
</dbReference>
<dbReference type="Pfam" id="PF02735">
    <property type="entry name" value="Ku"/>
    <property type="match status" value="1"/>
</dbReference>
<name>A0ABN7UUE7_GIGMA</name>
<evidence type="ECO:0000256" key="2">
    <source>
        <dbReference type="ARBA" id="ARBA00004574"/>
    </source>
</evidence>
<dbReference type="Gene3D" id="2.40.290.10">
    <property type="match status" value="1"/>
</dbReference>
<evidence type="ECO:0000256" key="16">
    <source>
        <dbReference type="SAM" id="MobiDB-lite"/>
    </source>
</evidence>
<dbReference type="CDD" id="cd00788">
    <property type="entry name" value="KU70"/>
    <property type="match status" value="1"/>
</dbReference>
<dbReference type="Pfam" id="PF03730">
    <property type="entry name" value="Ku_C"/>
    <property type="match status" value="1"/>
</dbReference>
<dbReference type="Proteomes" id="UP000789901">
    <property type="component" value="Unassembled WGS sequence"/>
</dbReference>
<dbReference type="EMBL" id="CAJVQB010005633">
    <property type="protein sequence ID" value="CAG8666326.1"/>
    <property type="molecule type" value="Genomic_DNA"/>
</dbReference>
<dbReference type="InterPro" id="IPR006165">
    <property type="entry name" value="Ku70"/>
</dbReference>
<keyword evidence="8" id="KW-0347">Helicase</keyword>
<evidence type="ECO:0000259" key="17">
    <source>
        <dbReference type="SMART" id="SM00559"/>
    </source>
</evidence>
<proteinExistence type="inferred from homology"/>
<evidence type="ECO:0000256" key="1">
    <source>
        <dbReference type="ARBA" id="ARBA00004123"/>
    </source>
</evidence>
<evidence type="ECO:0000313" key="18">
    <source>
        <dbReference type="EMBL" id="CAG8666326.1"/>
    </source>
</evidence>
<dbReference type="InterPro" id="IPR006164">
    <property type="entry name" value="DNA_bd_Ku70/Ku80"/>
</dbReference>
<sequence length="637" mass="71237">MSSTATLSSSSSVVNDSNTSEFDVEEEIEVEKQLANLNRDAVLFVIDCSPSMMNDEDSPFKSAIRCASTVMMNKIITSNDTDLMGVMLFGTEKSQNALEKKHIYVLQTIDLPDIHRIIELNDIASGQIDFGQEYGNTSEEVPLGDVFWACNDLFNSLSSTTIKIKRIFLITDQDNPHATNSVLRSTAITRAKDLIESNIEINLFSVNKSDEEFNFDTFYSKIIPKDDFGDNLHFNTTKDFNVLLNQIMNKESPRRSLFSLPFRLFEGEGLTIGIRGFSTIVERTKPPYKLVHMRAETTRLAETKTKWICADTVQELMAEDMKYYFSYGGEKIIFTKEELTKIRDFGEKGLTLIGFKPTNALKYHYNIGHPYFIYPDEEQYEGSRRIFAALHKKMIEKDKIAICAAKIRNGTPFTFVALKAQPEILDENGLQIQPPGMNMISLPFADDLRPLPHQTEITPDLNRFFSVLQDMALNKDIEPETSDATLPKYGAISKRAGEYIKVFNAEADHQSQEIYPSQDSESVVSNRASSRGSKSLASSQGSQADMSTLYETGKATVVQLREFLNNVGIKPAKKKDELVQQFGNLCSCSSVGYGGCGGVGAGAREFVIVSSDVKVAVDWNNHGKCEKTIRAAFIGIH</sequence>
<dbReference type="Gene3D" id="1.10.1600.10">
    <property type="match status" value="1"/>
</dbReference>
<keyword evidence="12" id="KW-0233">DNA recombination</keyword>
<dbReference type="Pfam" id="PF03731">
    <property type="entry name" value="Ku_N"/>
    <property type="match status" value="1"/>
</dbReference>
<keyword evidence="10" id="KW-0158">Chromosome</keyword>
<evidence type="ECO:0000256" key="7">
    <source>
        <dbReference type="ARBA" id="ARBA00022801"/>
    </source>
</evidence>
<evidence type="ECO:0000256" key="5">
    <source>
        <dbReference type="ARBA" id="ARBA00022741"/>
    </source>
</evidence>
<comment type="subcellular location">
    <subcellularLocation>
        <location evidence="2">Chromosome</location>
        <location evidence="2">Telomere</location>
    </subcellularLocation>
    <subcellularLocation>
        <location evidence="1">Nucleus</location>
    </subcellularLocation>
</comment>
<evidence type="ECO:0000256" key="13">
    <source>
        <dbReference type="ARBA" id="ARBA00023204"/>
    </source>
</evidence>
<organism evidence="18 19">
    <name type="scientific">Gigaspora margarita</name>
    <dbReference type="NCBI Taxonomy" id="4874"/>
    <lineage>
        <taxon>Eukaryota</taxon>
        <taxon>Fungi</taxon>
        <taxon>Fungi incertae sedis</taxon>
        <taxon>Mucoromycota</taxon>
        <taxon>Glomeromycotina</taxon>
        <taxon>Glomeromycetes</taxon>
        <taxon>Diversisporales</taxon>
        <taxon>Gigasporaceae</taxon>
        <taxon>Gigaspora</taxon>
    </lineage>
</organism>